<dbReference type="SUPFAM" id="SSF54913">
    <property type="entry name" value="GlnB-like"/>
    <property type="match status" value="1"/>
</dbReference>
<dbReference type="GO" id="GO:0005507">
    <property type="term" value="F:copper ion binding"/>
    <property type="evidence" value="ECO:0007669"/>
    <property type="project" value="TreeGrafter"/>
</dbReference>
<comment type="similarity">
    <text evidence="1">Belongs to the CutA family.</text>
</comment>
<dbReference type="EMBL" id="FRBR01000001">
    <property type="protein sequence ID" value="SHL22895.1"/>
    <property type="molecule type" value="Genomic_DNA"/>
</dbReference>
<name>A0A1M6YXR6_9RHOB</name>
<dbReference type="InterPro" id="IPR011322">
    <property type="entry name" value="N-reg_PII-like_a/b"/>
</dbReference>
<dbReference type="InterPro" id="IPR015867">
    <property type="entry name" value="N-reg_PII/ATP_PRibTrfase_C"/>
</dbReference>
<dbReference type="AlphaFoldDB" id="A0A1M6YXR6"/>
<dbReference type="STRING" id="337701.SAMN05444398_1011079"/>
<sequence>MIHVSTTCPDLDAARMLASSALEARLAACANITPGLISLFHWQGAIEEEQEVLLTLKTRADLRQPLTRMLEADHPYDLPVITWEDVGSTSDAAAWLSEETGGD</sequence>
<dbReference type="Gene3D" id="3.30.70.120">
    <property type="match status" value="1"/>
</dbReference>
<dbReference type="PANTHER" id="PTHR23419:SF8">
    <property type="entry name" value="FI09726P"/>
    <property type="match status" value="1"/>
</dbReference>
<organism evidence="2 3">
    <name type="scientific">Roseovarius pacificus</name>
    <dbReference type="NCBI Taxonomy" id="337701"/>
    <lineage>
        <taxon>Bacteria</taxon>
        <taxon>Pseudomonadati</taxon>
        <taxon>Pseudomonadota</taxon>
        <taxon>Alphaproteobacteria</taxon>
        <taxon>Rhodobacterales</taxon>
        <taxon>Roseobacteraceae</taxon>
        <taxon>Roseovarius</taxon>
    </lineage>
</organism>
<dbReference type="RefSeq" id="WP_084728919.1">
    <property type="nucleotide sequence ID" value="NZ_BMLR01000001.1"/>
</dbReference>
<evidence type="ECO:0000313" key="2">
    <source>
        <dbReference type="EMBL" id="SHL22895.1"/>
    </source>
</evidence>
<gene>
    <name evidence="2" type="ORF">SAMN05444398_1011079</name>
</gene>
<dbReference type="OrthoDB" id="37622at2"/>
<protein>
    <submittedName>
        <fullName evidence="2">Divalent cation tolerance protein</fullName>
    </submittedName>
</protein>
<evidence type="ECO:0000256" key="1">
    <source>
        <dbReference type="ARBA" id="ARBA00010169"/>
    </source>
</evidence>
<keyword evidence="3" id="KW-1185">Reference proteome</keyword>
<dbReference type="Pfam" id="PF03091">
    <property type="entry name" value="CutA1"/>
    <property type="match status" value="1"/>
</dbReference>
<proteinExistence type="inferred from homology"/>
<dbReference type="Proteomes" id="UP000183974">
    <property type="component" value="Unassembled WGS sequence"/>
</dbReference>
<dbReference type="InterPro" id="IPR004323">
    <property type="entry name" value="Ion_tolerance_CutA"/>
</dbReference>
<dbReference type="PANTHER" id="PTHR23419">
    <property type="entry name" value="DIVALENT CATION TOLERANCE CUTA-RELATED"/>
    <property type="match status" value="1"/>
</dbReference>
<dbReference type="GO" id="GO:0010038">
    <property type="term" value="P:response to metal ion"/>
    <property type="evidence" value="ECO:0007669"/>
    <property type="project" value="InterPro"/>
</dbReference>
<evidence type="ECO:0000313" key="3">
    <source>
        <dbReference type="Proteomes" id="UP000183974"/>
    </source>
</evidence>
<reference evidence="2 3" key="1">
    <citation type="submission" date="2016-11" db="EMBL/GenBank/DDBJ databases">
        <authorList>
            <person name="Jaros S."/>
            <person name="Januszkiewicz K."/>
            <person name="Wedrychowicz H."/>
        </authorList>
    </citation>
    <scope>NUCLEOTIDE SEQUENCE [LARGE SCALE GENOMIC DNA]</scope>
    <source>
        <strain evidence="2 3">DSM 29589</strain>
    </source>
</reference>
<accession>A0A1M6YXR6</accession>